<evidence type="ECO:0000256" key="1">
    <source>
        <dbReference type="SAM" id="Phobius"/>
    </source>
</evidence>
<sequence>MRLLPLKKLALMVVVISVRARTSSAMEVLVGLLGLVAPPALWDPLAVLEPLAASVAVLGLGQLAVSSLLLAVLLAALVVVLAVLVAFFLLEDPAALLSICVSCMCYGSSCYATFVYVMCLVFAW</sequence>
<accession>A0A7C9CJ73</accession>
<protein>
    <submittedName>
        <fullName evidence="2">Uncharacterized protein</fullName>
    </submittedName>
</protein>
<feature type="transmembrane region" description="Helical" evidence="1">
    <location>
        <begin position="96"/>
        <end position="123"/>
    </location>
</feature>
<name>A0A7C9CJ73_OPUST</name>
<keyword evidence="1" id="KW-0472">Membrane</keyword>
<dbReference type="EMBL" id="GISG01023632">
    <property type="protein sequence ID" value="MBA4619062.1"/>
    <property type="molecule type" value="Transcribed_RNA"/>
</dbReference>
<dbReference type="AlphaFoldDB" id="A0A7C9CJ73"/>
<organism evidence="2">
    <name type="scientific">Opuntia streptacantha</name>
    <name type="common">Prickly pear cactus</name>
    <name type="synonym">Opuntia cardona</name>
    <dbReference type="NCBI Taxonomy" id="393608"/>
    <lineage>
        <taxon>Eukaryota</taxon>
        <taxon>Viridiplantae</taxon>
        <taxon>Streptophyta</taxon>
        <taxon>Embryophyta</taxon>
        <taxon>Tracheophyta</taxon>
        <taxon>Spermatophyta</taxon>
        <taxon>Magnoliopsida</taxon>
        <taxon>eudicotyledons</taxon>
        <taxon>Gunneridae</taxon>
        <taxon>Pentapetalae</taxon>
        <taxon>Caryophyllales</taxon>
        <taxon>Cactineae</taxon>
        <taxon>Cactaceae</taxon>
        <taxon>Opuntioideae</taxon>
        <taxon>Opuntia</taxon>
    </lineage>
</organism>
<keyword evidence="1" id="KW-0812">Transmembrane</keyword>
<reference evidence="2" key="2">
    <citation type="submission" date="2020-07" db="EMBL/GenBank/DDBJ databases">
        <authorList>
            <person name="Vera ALvarez R."/>
            <person name="Arias-Moreno D.M."/>
            <person name="Jimenez-Jacinto V."/>
            <person name="Jimenez-Bremont J.F."/>
            <person name="Swaminathan K."/>
            <person name="Moose S.P."/>
            <person name="Guerrero-Gonzalez M.L."/>
            <person name="Marino-Ramirez L."/>
            <person name="Landsman D."/>
            <person name="Rodriguez-Kessler M."/>
            <person name="Delgado-Sanchez P."/>
        </authorList>
    </citation>
    <scope>NUCLEOTIDE SEQUENCE</scope>
    <source>
        <tissue evidence="2">Cladode</tissue>
    </source>
</reference>
<reference evidence="2" key="1">
    <citation type="journal article" date="2013" name="J. Plant Res.">
        <title>Effect of fungi and light on seed germination of three Opuntia species from semiarid lands of central Mexico.</title>
        <authorList>
            <person name="Delgado-Sanchez P."/>
            <person name="Jimenez-Bremont J.F."/>
            <person name="Guerrero-Gonzalez Mde L."/>
            <person name="Flores J."/>
        </authorList>
    </citation>
    <scope>NUCLEOTIDE SEQUENCE</scope>
    <source>
        <tissue evidence="2">Cladode</tissue>
    </source>
</reference>
<keyword evidence="1" id="KW-1133">Transmembrane helix</keyword>
<feature type="transmembrane region" description="Helical" evidence="1">
    <location>
        <begin position="68"/>
        <end position="90"/>
    </location>
</feature>
<evidence type="ECO:0000313" key="2">
    <source>
        <dbReference type="EMBL" id="MBA4619062.1"/>
    </source>
</evidence>
<proteinExistence type="predicted"/>